<dbReference type="STRING" id="1392255.A0A2I1C3Z7"/>
<evidence type="ECO:0000259" key="1">
    <source>
        <dbReference type="PROSITE" id="PS50011"/>
    </source>
</evidence>
<reference evidence="3" key="1">
    <citation type="journal article" date="2018" name="Proc. Natl. Acad. Sci. U.S.A.">
        <title>Linking secondary metabolites to gene clusters through genome sequencing of six diverse Aspergillus species.</title>
        <authorList>
            <person name="Kaerboelling I."/>
            <person name="Vesth T.C."/>
            <person name="Frisvad J.C."/>
            <person name="Nybo J.L."/>
            <person name="Theobald S."/>
            <person name="Kuo A."/>
            <person name="Bowyer P."/>
            <person name="Matsuda Y."/>
            <person name="Mondo S."/>
            <person name="Lyhne E.K."/>
            <person name="Kogle M.E."/>
            <person name="Clum A."/>
            <person name="Lipzen A."/>
            <person name="Salamov A."/>
            <person name="Ngan C.Y."/>
            <person name="Daum C."/>
            <person name="Chiniquy J."/>
            <person name="Barry K."/>
            <person name="LaButti K."/>
            <person name="Haridas S."/>
            <person name="Simmons B.A."/>
            <person name="Magnuson J.K."/>
            <person name="Mortensen U.H."/>
            <person name="Larsen T.O."/>
            <person name="Grigoriev I.V."/>
            <person name="Baker S.E."/>
            <person name="Andersen M.R."/>
        </authorList>
    </citation>
    <scope>NUCLEOTIDE SEQUENCE [LARGE SCALE GENOMIC DNA]</scope>
    <source>
        <strain evidence="3">IBT 16806</strain>
    </source>
</reference>
<dbReference type="GeneID" id="36533044"/>
<comment type="caution">
    <text evidence="2">The sequence shown here is derived from an EMBL/GenBank/DDBJ whole genome shotgun (WGS) entry which is preliminary data.</text>
</comment>
<dbReference type="OrthoDB" id="5979581at2759"/>
<proteinExistence type="predicted"/>
<dbReference type="InterPro" id="IPR011009">
    <property type="entry name" value="Kinase-like_dom_sf"/>
</dbReference>
<dbReference type="EMBL" id="MSZS01000005">
    <property type="protein sequence ID" value="PKX92357.1"/>
    <property type="molecule type" value="Genomic_DNA"/>
</dbReference>
<evidence type="ECO:0000313" key="3">
    <source>
        <dbReference type="Proteomes" id="UP000234474"/>
    </source>
</evidence>
<keyword evidence="3" id="KW-1185">Reference proteome</keyword>
<evidence type="ECO:0000313" key="2">
    <source>
        <dbReference type="EMBL" id="PKX92357.1"/>
    </source>
</evidence>
<feature type="domain" description="Protein kinase" evidence="1">
    <location>
        <begin position="1"/>
        <end position="205"/>
    </location>
</feature>
<dbReference type="InterPro" id="IPR000719">
    <property type="entry name" value="Prot_kinase_dom"/>
</dbReference>
<dbReference type="VEuPathDB" id="FungiDB:P174DRAFT_431781"/>
<organism evidence="2 3">
    <name type="scientific">Aspergillus novofumigatus (strain IBT 16806)</name>
    <dbReference type="NCBI Taxonomy" id="1392255"/>
    <lineage>
        <taxon>Eukaryota</taxon>
        <taxon>Fungi</taxon>
        <taxon>Dikarya</taxon>
        <taxon>Ascomycota</taxon>
        <taxon>Pezizomycotina</taxon>
        <taxon>Eurotiomycetes</taxon>
        <taxon>Eurotiomycetidae</taxon>
        <taxon>Eurotiales</taxon>
        <taxon>Aspergillaceae</taxon>
        <taxon>Aspergillus</taxon>
        <taxon>Aspergillus subgen. Fumigati</taxon>
    </lineage>
</organism>
<gene>
    <name evidence="2" type="ORF">P174DRAFT_431781</name>
</gene>
<dbReference type="Proteomes" id="UP000234474">
    <property type="component" value="Unassembled WGS sequence"/>
</dbReference>
<dbReference type="GO" id="GO:0004672">
    <property type="term" value="F:protein kinase activity"/>
    <property type="evidence" value="ECO:0007669"/>
    <property type="project" value="InterPro"/>
</dbReference>
<dbReference type="OMA" id="MVVNIRT"/>
<sequence>MDMDDPLGAHELGPFRTPMLTMMVVNIRTALGDQIDCGQVATGALFQLDVARAIAAQFVIAVQYIHSQKLVHGDLHRGNILLRLSREFDDLSTEELYEQYGEPIREPVNRSNGQKLPAGIPQYGIFPVWLGKQVENIALPEARIILSDFGEAFCPAQEKKFESRTPLLIRPPDAWFEPTKPPDFSSDIWTLARTIFDIVAQRPAN</sequence>
<dbReference type="SUPFAM" id="SSF56112">
    <property type="entry name" value="Protein kinase-like (PK-like)"/>
    <property type="match status" value="1"/>
</dbReference>
<protein>
    <recommendedName>
        <fullName evidence="1">Protein kinase domain-containing protein</fullName>
    </recommendedName>
</protein>
<dbReference type="Gene3D" id="1.10.510.10">
    <property type="entry name" value="Transferase(Phosphotransferase) domain 1"/>
    <property type="match status" value="1"/>
</dbReference>
<dbReference type="GO" id="GO:0005524">
    <property type="term" value="F:ATP binding"/>
    <property type="evidence" value="ECO:0007669"/>
    <property type="project" value="InterPro"/>
</dbReference>
<accession>A0A2I1C3Z7</accession>
<dbReference type="RefSeq" id="XP_024680952.1">
    <property type="nucleotide sequence ID" value="XM_024825719.1"/>
</dbReference>
<dbReference type="AlphaFoldDB" id="A0A2I1C3Z7"/>
<dbReference type="PROSITE" id="PS50011">
    <property type="entry name" value="PROTEIN_KINASE_DOM"/>
    <property type="match status" value="1"/>
</dbReference>
<name>A0A2I1C3Z7_ASPN1</name>